<name>A0A345RRV5_9PSED</name>
<dbReference type="Pfam" id="PF00126">
    <property type="entry name" value="HTH_1"/>
    <property type="match status" value="1"/>
</dbReference>
<dbReference type="SUPFAM" id="SSF53850">
    <property type="entry name" value="Periplasmic binding protein-like II"/>
    <property type="match status" value="1"/>
</dbReference>
<dbReference type="EMBL" id="CP029608">
    <property type="protein sequence ID" value="AXI62021.1"/>
    <property type="molecule type" value="Genomic_DNA"/>
</dbReference>
<dbReference type="InterPro" id="IPR036388">
    <property type="entry name" value="WH-like_DNA-bd_sf"/>
</dbReference>
<evidence type="ECO:0000313" key="7">
    <source>
        <dbReference type="Proteomes" id="UP000253720"/>
    </source>
</evidence>
<evidence type="ECO:0000313" key="6">
    <source>
        <dbReference type="EMBL" id="AXI62021.1"/>
    </source>
</evidence>
<protein>
    <submittedName>
        <fullName evidence="6">LysR family transcriptional regulator</fullName>
    </submittedName>
</protein>
<dbReference type="PANTHER" id="PTHR30537:SF26">
    <property type="entry name" value="GLYCINE CLEAVAGE SYSTEM TRANSCRIPTIONAL ACTIVATOR"/>
    <property type="match status" value="1"/>
</dbReference>
<comment type="similarity">
    <text evidence="1">Belongs to the LysR transcriptional regulatory family.</text>
</comment>
<dbReference type="InterPro" id="IPR000847">
    <property type="entry name" value="LysR_HTH_N"/>
</dbReference>
<evidence type="ECO:0000256" key="2">
    <source>
        <dbReference type="ARBA" id="ARBA00023015"/>
    </source>
</evidence>
<dbReference type="GO" id="GO:0003700">
    <property type="term" value="F:DNA-binding transcription factor activity"/>
    <property type="evidence" value="ECO:0007669"/>
    <property type="project" value="InterPro"/>
</dbReference>
<keyword evidence="3" id="KW-0238">DNA-binding</keyword>
<reference evidence="6 7" key="1">
    <citation type="submission" date="2018-05" db="EMBL/GenBank/DDBJ databases">
        <title>Complete genome sequence of Pseudomonas kribbensis 46-2(T).</title>
        <authorList>
            <person name="Jeong H."/>
            <person name="Lee S.-G."/>
            <person name="Rha E."/>
            <person name="Kim H."/>
        </authorList>
    </citation>
    <scope>NUCLEOTIDE SEQUENCE [LARGE SCALE GENOMIC DNA]</scope>
    <source>
        <strain evidence="6 7">46-2</strain>
    </source>
</reference>
<gene>
    <name evidence="6" type="ORF">DLD99_16595</name>
</gene>
<dbReference type="RefSeq" id="WP_114883669.1">
    <property type="nucleotide sequence ID" value="NZ_CP029608.1"/>
</dbReference>
<dbReference type="GO" id="GO:0006351">
    <property type="term" value="P:DNA-templated transcription"/>
    <property type="evidence" value="ECO:0007669"/>
    <property type="project" value="TreeGrafter"/>
</dbReference>
<dbReference type="PRINTS" id="PR00039">
    <property type="entry name" value="HTHLYSR"/>
</dbReference>
<proteinExistence type="inferred from homology"/>
<dbReference type="PANTHER" id="PTHR30537">
    <property type="entry name" value="HTH-TYPE TRANSCRIPTIONAL REGULATOR"/>
    <property type="match status" value="1"/>
</dbReference>
<evidence type="ECO:0000256" key="3">
    <source>
        <dbReference type="ARBA" id="ARBA00023125"/>
    </source>
</evidence>
<dbReference type="InterPro" id="IPR036390">
    <property type="entry name" value="WH_DNA-bd_sf"/>
</dbReference>
<dbReference type="GO" id="GO:0043565">
    <property type="term" value="F:sequence-specific DNA binding"/>
    <property type="evidence" value="ECO:0007669"/>
    <property type="project" value="TreeGrafter"/>
</dbReference>
<evidence type="ECO:0000256" key="1">
    <source>
        <dbReference type="ARBA" id="ARBA00009437"/>
    </source>
</evidence>
<dbReference type="KEGG" id="pke:DLD99_16595"/>
<accession>A0A345RRV5</accession>
<keyword evidence="2" id="KW-0805">Transcription regulation</keyword>
<dbReference type="InterPro" id="IPR058163">
    <property type="entry name" value="LysR-type_TF_proteobact-type"/>
</dbReference>
<dbReference type="SUPFAM" id="SSF46785">
    <property type="entry name" value="Winged helix' DNA-binding domain"/>
    <property type="match status" value="1"/>
</dbReference>
<dbReference type="Pfam" id="PF03466">
    <property type="entry name" value="LysR_substrate"/>
    <property type="match status" value="1"/>
</dbReference>
<organism evidence="6 7">
    <name type="scientific">Pseudomonas kribbensis</name>
    <dbReference type="NCBI Taxonomy" id="1628086"/>
    <lineage>
        <taxon>Bacteria</taxon>
        <taxon>Pseudomonadati</taxon>
        <taxon>Pseudomonadota</taxon>
        <taxon>Gammaproteobacteria</taxon>
        <taxon>Pseudomonadales</taxon>
        <taxon>Pseudomonadaceae</taxon>
        <taxon>Pseudomonas</taxon>
    </lineage>
</organism>
<dbReference type="Proteomes" id="UP000253720">
    <property type="component" value="Chromosome"/>
</dbReference>
<dbReference type="Gene3D" id="1.10.10.10">
    <property type="entry name" value="Winged helix-like DNA-binding domain superfamily/Winged helix DNA-binding domain"/>
    <property type="match status" value="1"/>
</dbReference>
<keyword evidence="7" id="KW-1185">Reference proteome</keyword>
<dbReference type="PROSITE" id="PS50931">
    <property type="entry name" value="HTH_LYSR"/>
    <property type="match status" value="1"/>
</dbReference>
<dbReference type="Gene3D" id="3.40.190.10">
    <property type="entry name" value="Periplasmic binding protein-like II"/>
    <property type="match status" value="2"/>
</dbReference>
<dbReference type="AlphaFoldDB" id="A0A345RRV5"/>
<dbReference type="FunFam" id="1.10.10.10:FF:000001">
    <property type="entry name" value="LysR family transcriptional regulator"/>
    <property type="match status" value="1"/>
</dbReference>
<dbReference type="InterPro" id="IPR005119">
    <property type="entry name" value="LysR_subst-bd"/>
</dbReference>
<keyword evidence="4" id="KW-0804">Transcription</keyword>
<feature type="domain" description="HTH lysR-type" evidence="5">
    <location>
        <begin position="8"/>
        <end position="65"/>
    </location>
</feature>
<evidence type="ECO:0000259" key="5">
    <source>
        <dbReference type="PROSITE" id="PS50931"/>
    </source>
</evidence>
<sequence>MNPRTLTPSMSLLLAFEAAARHESYTRAAHELSLTQSAVSRQVQILEKMLGMRLFSREGRRVILTDVGRMYQRELSEALGQIRSATLQAMAFGSGIHSLRLATLPTFGSKWLLPRLKDFYTAHPGMTVHLHSRIEAIDFDTSEIDAAICVGGGDWPGLTAHRLHTEELVVIASAQLSDAERLAANKDIAGQLLLNVSSNAQAWSEWFSHHALPHRSMRIGPSFEMTSHLIQAVRANIGIGLVPRILVEDELHSRELVQLGEPISSRRSYYLVYPARNESLASLKAFRDWLVQTL</sequence>
<evidence type="ECO:0000256" key="4">
    <source>
        <dbReference type="ARBA" id="ARBA00023163"/>
    </source>
</evidence>